<name>A0A8H7DHP9_9AGAR</name>
<proteinExistence type="predicted"/>
<evidence type="ECO:0000313" key="1">
    <source>
        <dbReference type="EMBL" id="KAF7373587.1"/>
    </source>
</evidence>
<dbReference type="Proteomes" id="UP000623467">
    <property type="component" value="Unassembled WGS sequence"/>
</dbReference>
<keyword evidence="2" id="KW-1185">Reference proteome</keyword>
<gene>
    <name evidence="1" type="ORF">MSAN_00569100</name>
</gene>
<accession>A0A8H7DHP9</accession>
<dbReference type="EMBL" id="JACAZH010000003">
    <property type="protein sequence ID" value="KAF7373587.1"/>
    <property type="molecule type" value="Genomic_DNA"/>
</dbReference>
<organism evidence="1 2">
    <name type="scientific">Mycena sanguinolenta</name>
    <dbReference type="NCBI Taxonomy" id="230812"/>
    <lineage>
        <taxon>Eukaryota</taxon>
        <taxon>Fungi</taxon>
        <taxon>Dikarya</taxon>
        <taxon>Basidiomycota</taxon>
        <taxon>Agaricomycotina</taxon>
        <taxon>Agaricomycetes</taxon>
        <taxon>Agaricomycetidae</taxon>
        <taxon>Agaricales</taxon>
        <taxon>Marasmiineae</taxon>
        <taxon>Mycenaceae</taxon>
        <taxon>Mycena</taxon>
    </lineage>
</organism>
<dbReference type="AlphaFoldDB" id="A0A8H7DHP9"/>
<comment type="caution">
    <text evidence="1">The sequence shown here is derived from an EMBL/GenBank/DDBJ whole genome shotgun (WGS) entry which is preliminary data.</text>
</comment>
<evidence type="ECO:0000313" key="2">
    <source>
        <dbReference type="Proteomes" id="UP000623467"/>
    </source>
</evidence>
<dbReference type="OrthoDB" id="3129228at2759"/>
<protein>
    <submittedName>
        <fullName evidence="1">Uncharacterized protein</fullName>
    </submittedName>
</protein>
<sequence length="244" mass="27482">MLSSTLTLENYTHTSPKILSSLEKIVEEWLKRSATCPLSVSLFDRANRFTSDFDKHPLVLQLLPFSSRLRHLRLTGDPELLRPLLRLGSEDLPILNSFGMECRGTVPDVPNIFHLVALQDVTIRMAVSFDPRSLPLQWSQLTKLCLECKAIWTDQGQEGGLDLSGAFHVLRMCPMLMDCEIQVTQGSGDADRVLDTSPIHLPHLQSLVLTVNVFQVIFREWIPYLVVPNLRSLQVGKVIGGRLD</sequence>
<reference evidence="1" key="1">
    <citation type="submission" date="2020-05" db="EMBL/GenBank/DDBJ databases">
        <title>Mycena genomes resolve the evolution of fungal bioluminescence.</title>
        <authorList>
            <person name="Tsai I.J."/>
        </authorList>
    </citation>
    <scope>NUCLEOTIDE SEQUENCE</scope>
    <source>
        <strain evidence="1">160909Yilan</strain>
    </source>
</reference>